<keyword evidence="7" id="KW-1185">Reference proteome</keyword>
<dbReference type="InterPro" id="IPR051010">
    <property type="entry name" value="BCAA_transport"/>
</dbReference>
<evidence type="ECO:0000313" key="7">
    <source>
        <dbReference type="Proteomes" id="UP000564885"/>
    </source>
</evidence>
<evidence type="ECO:0000256" key="3">
    <source>
        <dbReference type="ARBA" id="ARBA00022970"/>
    </source>
</evidence>
<dbReference type="InterPro" id="IPR028081">
    <property type="entry name" value="Leu-bd"/>
</dbReference>
<evidence type="ECO:0000256" key="4">
    <source>
        <dbReference type="SAM" id="SignalP"/>
    </source>
</evidence>
<dbReference type="EMBL" id="JABEPP010000003">
    <property type="protein sequence ID" value="NNM72803.1"/>
    <property type="molecule type" value="Genomic_DNA"/>
</dbReference>
<gene>
    <name evidence="6" type="ORF">HJG44_10490</name>
</gene>
<keyword evidence="3" id="KW-0813">Transport</keyword>
<reference evidence="6 7" key="1">
    <citation type="submission" date="2020-04" db="EMBL/GenBank/DDBJ databases">
        <title>Enterovirga sp. isolate from soil.</title>
        <authorList>
            <person name="Chea S."/>
            <person name="Kim D.-U."/>
        </authorList>
    </citation>
    <scope>NUCLEOTIDE SEQUENCE [LARGE SCALE GENOMIC DNA]</scope>
    <source>
        <strain evidence="6 7">DB1703</strain>
    </source>
</reference>
<dbReference type="Pfam" id="PF13458">
    <property type="entry name" value="Peripla_BP_6"/>
    <property type="match status" value="1"/>
</dbReference>
<dbReference type="PANTHER" id="PTHR30483">
    <property type="entry name" value="LEUCINE-SPECIFIC-BINDING PROTEIN"/>
    <property type="match status" value="1"/>
</dbReference>
<feature type="domain" description="Leucine-binding protein" evidence="5">
    <location>
        <begin position="25"/>
        <end position="362"/>
    </location>
</feature>
<dbReference type="Proteomes" id="UP000564885">
    <property type="component" value="Unassembled WGS sequence"/>
</dbReference>
<evidence type="ECO:0000313" key="6">
    <source>
        <dbReference type="EMBL" id="NNM72803.1"/>
    </source>
</evidence>
<evidence type="ECO:0000256" key="2">
    <source>
        <dbReference type="ARBA" id="ARBA00022729"/>
    </source>
</evidence>
<dbReference type="PANTHER" id="PTHR30483:SF6">
    <property type="entry name" value="PERIPLASMIC BINDING PROTEIN OF ABC TRANSPORTER FOR NATURAL AMINO ACIDS"/>
    <property type="match status" value="1"/>
</dbReference>
<keyword evidence="3" id="KW-0029">Amino-acid transport</keyword>
<accession>A0A849IFW1</accession>
<organism evidence="6 7">
    <name type="scientific">Enterovirga aerilata</name>
    <dbReference type="NCBI Taxonomy" id="2730920"/>
    <lineage>
        <taxon>Bacteria</taxon>
        <taxon>Pseudomonadati</taxon>
        <taxon>Pseudomonadota</taxon>
        <taxon>Alphaproteobacteria</taxon>
        <taxon>Hyphomicrobiales</taxon>
        <taxon>Methylobacteriaceae</taxon>
        <taxon>Enterovirga</taxon>
    </lineage>
</organism>
<protein>
    <submittedName>
        <fullName evidence="6">ABC transporter substrate-binding protein</fullName>
    </submittedName>
</protein>
<keyword evidence="2 4" id="KW-0732">Signal</keyword>
<dbReference type="Gene3D" id="3.40.50.2300">
    <property type="match status" value="2"/>
</dbReference>
<comment type="similarity">
    <text evidence="1">Belongs to the leucine-binding protein family.</text>
</comment>
<name>A0A849IFW1_9HYPH</name>
<dbReference type="CDD" id="cd06327">
    <property type="entry name" value="PBP1_SBP-like"/>
    <property type="match status" value="1"/>
</dbReference>
<dbReference type="SUPFAM" id="SSF53822">
    <property type="entry name" value="Periplasmic binding protein-like I"/>
    <property type="match status" value="1"/>
</dbReference>
<feature type="signal peptide" evidence="4">
    <location>
        <begin position="1"/>
        <end position="20"/>
    </location>
</feature>
<evidence type="ECO:0000259" key="5">
    <source>
        <dbReference type="Pfam" id="PF13458"/>
    </source>
</evidence>
<proteinExistence type="inferred from homology"/>
<feature type="chain" id="PRO_5032880472" evidence="4">
    <location>
        <begin position="21"/>
        <end position="399"/>
    </location>
</feature>
<sequence>MRGLSALLLLAGMAAAPAIAQGERPVRVGVLTDMSGVYGTITGKGAVEAARMAVEDFKAGHPGFQVELVSADHQNKPDVAVALARQWMDVDGVDAVAELTTSAIALAVQKLAEEKKKIVLVSGAGSSDLTGKACSPTGFHWTYDTYALANGTGRAVLQQGGRKWFFLTVDYAFGQALEKDVSDTVKAMGGEVVGGVRHPLNTADFSSFLLQAQGSKADVIGLANAGSDLVNSIKQATEFGIGQSSQRLAALLVYITDVHALGLDQSKGVYLTTGFYWDRDEATRAWSRRFFDRVGAMPTMAQAGMYSSVSHYLQAVKKAGTRDAVQVARTMKSMPVNDMFATNGVVREDGRMVHDMYLVRVKQPSASRYPWDYYEVVQTIPGREAFRPMEGGGCPHAGK</sequence>
<evidence type="ECO:0000256" key="1">
    <source>
        <dbReference type="ARBA" id="ARBA00010062"/>
    </source>
</evidence>
<dbReference type="GO" id="GO:0006865">
    <property type="term" value="P:amino acid transport"/>
    <property type="evidence" value="ECO:0007669"/>
    <property type="project" value="UniProtKB-KW"/>
</dbReference>
<comment type="caution">
    <text evidence="6">The sequence shown here is derived from an EMBL/GenBank/DDBJ whole genome shotgun (WGS) entry which is preliminary data.</text>
</comment>
<dbReference type="AlphaFoldDB" id="A0A849IFW1"/>
<dbReference type="InterPro" id="IPR028082">
    <property type="entry name" value="Peripla_BP_I"/>
</dbReference>
<dbReference type="RefSeq" id="WP_171218331.1">
    <property type="nucleotide sequence ID" value="NZ_JABEPP010000003.1"/>
</dbReference>